<keyword evidence="3 7" id="KW-1134">Transmembrane beta strand</keyword>
<dbReference type="PANTHER" id="PTHR30069:SF36">
    <property type="entry name" value="BLL6948 PROTEIN"/>
    <property type="match status" value="1"/>
</dbReference>
<evidence type="ECO:0000313" key="9">
    <source>
        <dbReference type="EMBL" id="ABQ07826.1"/>
    </source>
</evidence>
<dbReference type="Pfam" id="PF07715">
    <property type="entry name" value="Plug"/>
    <property type="match status" value="1"/>
</dbReference>
<dbReference type="GeneID" id="31767757"/>
<dbReference type="Proteomes" id="UP000006694">
    <property type="component" value="Chromosome"/>
</dbReference>
<dbReference type="eggNOG" id="COG4772">
    <property type="taxonomic scope" value="Bacteria"/>
</dbReference>
<keyword evidence="6 7" id="KW-0998">Cell outer membrane</keyword>
<dbReference type="Gene3D" id="2.170.130.10">
    <property type="entry name" value="TonB-dependent receptor, plug domain"/>
    <property type="match status" value="1"/>
</dbReference>
<dbReference type="InterPro" id="IPR039426">
    <property type="entry name" value="TonB-dep_rcpt-like"/>
</dbReference>
<organism evidence="9 10">
    <name type="scientific">Flavobacterium johnsoniae (strain ATCC 17061 / DSM 2064 / JCM 8514 / BCRC 14874 / CCUG 350202 / NBRC 14942 / NCIMB 11054 / UW101)</name>
    <name type="common">Cytophaga johnsonae</name>
    <dbReference type="NCBI Taxonomy" id="376686"/>
    <lineage>
        <taxon>Bacteria</taxon>
        <taxon>Pseudomonadati</taxon>
        <taxon>Bacteroidota</taxon>
        <taxon>Flavobacteriia</taxon>
        <taxon>Flavobacteriales</taxon>
        <taxon>Flavobacteriaceae</taxon>
        <taxon>Flavobacterium</taxon>
    </lineage>
</organism>
<keyword evidence="10" id="KW-1185">Reference proteome</keyword>
<dbReference type="AlphaFoldDB" id="A5FAD8"/>
<comment type="similarity">
    <text evidence="7">Belongs to the TonB-dependent receptor family.</text>
</comment>
<dbReference type="PANTHER" id="PTHR30069">
    <property type="entry name" value="TONB-DEPENDENT OUTER MEMBRANE RECEPTOR"/>
    <property type="match status" value="1"/>
</dbReference>
<reference evidence="9 10" key="1">
    <citation type="journal article" date="2009" name="Appl. Environ. Microbiol.">
        <title>Novel features of the polysaccharide-digesting gliding bacterium Flavobacterium johnsoniae as revealed by genome sequence analysis.</title>
        <authorList>
            <person name="McBride M.J."/>
            <person name="Xie G."/>
            <person name="Martens E.C."/>
            <person name="Lapidus A."/>
            <person name="Henrissat B."/>
            <person name="Rhodes R.G."/>
            <person name="Goltsman E."/>
            <person name="Wang W."/>
            <person name="Xu J."/>
            <person name="Hunnicutt D.W."/>
            <person name="Staroscik A.M."/>
            <person name="Hoover T.R."/>
            <person name="Cheng Y.Q."/>
            <person name="Stein J.L."/>
        </authorList>
    </citation>
    <scope>NUCLEOTIDE SEQUENCE [LARGE SCALE GENOMIC DNA]</scope>
    <source>
        <strain evidence="10">ATCC 17061 / DSM 2064 / JCM 8514 / BCRC 14874 / CCUG 350202 / NBRC 14942 / NCIMB 11054 / UW101</strain>
    </source>
</reference>
<dbReference type="RefSeq" id="WP_012026792.1">
    <property type="nucleotide sequence ID" value="NC_009441.1"/>
</dbReference>
<protein>
    <submittedName>
        <fullName evidence="9">TonB-dependent receptor, plug</fullName>
    </submittedName>
</protein>
<keyword evidence="2 7" id="KW-0813">Transport</keyword>
<evidence type="ECO:0000313" key="10">
    <source>
        <dbReference type="Proteomes" id="UP000006694"/>
    </source>
</evidence>
<sequence>MKNDKRDYMKKNFIFIFLFLITSLPLFAQKMVSGIVTDEDGLPVNAIINSKDNFSQANTKKNGSFAISLKKLPDTLTITSTGFKPQFYAVTNEKYLNIVLISHIGTLDEVVIKSKKVDKQLIKIDLEKTPVNTAQDLLRKVPGLFIAQHAGGGKAEQIFLRGFDNDHGTDIAISADDMPVNMPSHAHGQGYSDLHFLIPETIQNIDFGKGSYYADKGDFNTSGYVNFHTYDSISQSYVKAEAGNFNTMRIMGMADLLKGNSLQQNAFIAGEYNYTDGPFDVKQDFKRFNLFGKYNQKIGSQGQLRLEASCFNSSWNASGQIPERAVAEGLVGRFGSIDPTEGGNTHRTNLLASYTYKASENQTFKTTFYYINYLFNLYSNFTFYLIHPDAGDEINQYDNRAVYGMNTIYTNYFTFDRFHLNLNAGFGGRFDDIKDLELSYVTARYTLNERLAWGAAKEANANSFISADLSTGKWRLNAGLRADWFYFNYYDKLQPDYAASSYNKARISPKLSLFYNASDQLTLYVKSGLGFHSNDVRDVVLQQGTNILPYSFGVDVGCILKPAKGLVLQPILWNSYLNHEFVWNGDSYGTSDAGATRRYGVDISTRYQILPFLYLDNDINWAVPRVVGAPKGDNYVELAPTLTSTGGLGFQFQNGFYANLRYRYMHDRPAVQDASIVAQGYFVNDLISGYQAKKWGINLQIQNLFNTKWNEAMFAQETRLKGESASVEELTFTPGTPFMVKIGLTYKI</sequence>
<dbReference type="InterPro" id="IPR008969">
    <property type="entry name" value="CarboxyPept-like_regulatory"/>
</dbReference>
<dbReference type="GO" id="GO:0009279">
    <property type="term" value="C:cell outer membrane"/>
    <property type="evidence" value="ECO:0007669"/>
    <property type="project" value="UniProtKB-SubCell"/>
</dbReference>
<evidence type="ECO:0000256" key="1">
    <source>
        <dbReference type="ARBA" id="ARBA00004571"/>
    </source>
</evidence>
<feature type="domain" description="TonB-dependent receptor plug" evidence="8">
    <location>
        <begin position="125"/>
        <end position="223"/>
    </location>
</feature>
<evidence type="ECO:0000259" key="8">
    <source>
        <dbReference type="Pfam" id="PF07715"/>
    </source>
</evidence>
<dbReference type="SUPFAM" id="SSF56935">
    <property type="entry name" value="Porins"/>
    <property type="match status" value="1"/>
</dbReference>
<dbReference type="KEGG" id="fjo:Fjoh_4827"/>
<name>A5FAD8_FLAJ1</name>
<dbReference type="GO" id="GO:0044718">
    <property type="term" value="P:siderophore transmembrane transport"/>
    <property type="evidence" value="ECO:0007669"/>
    <property type="project" value="TreeGrafter"/>
</dbReference>
<dbReference type="SUPFAM" id="SSF49464">
    <property type="entry name" value="Carboxypeptidase regulatory domain-like"/>
    <property type="match status" value="1"/>
</dbReference>
<keyword evidence="5 7" id="KW-0472">Membrane</keyword>
<dbReference type="EMBL" id="CP000685">
    <property type="protein sequence ID" value="ABQ07826.1"/>
    <property type="molecule type" value="Genomic_DNA"/>
</dbReference>
<accession>A5FAD8</accession>
<evidence type="ECO:0000256" key="4">
    <source>
        <dbReference type="ARBA" id="ARBA00022692"/>
    </source>
</evidence>
<keyword evidence="4 7" id="KW-0812">Transmembrane</keyword>
<evidence type="ECO:0000256" key="5">
    <source>
        <dbReference type="ARBA" id="ARBA00023136"/>
    </source>
</evidence>
<dbReference type="GO" id="GO:0015344">
    <property type="term" value="F:siderophore uptake transmembrane transporter activity"/>
    <property type="evidence" value="ECO:0007669"/>
    <property type="project" value="TreeGrafter"/>
</dbReference>
<dbReference type="InterPro" id="IPR012910">
    <property type="entry name" value="Plug_dom"/>
</dbReference>
<evidence type="ECO:0000256" key="6">
    <source>
        <dbReference type="ARBA" id="ARBA00023237"/>
    </source>
</evidence>
<dbReference type="Gene3D" id="2.40.170.20">
    <property type="entry name" value="TonB-dependent receptor, beta-barrel domain"/>
    <property type="match status" value="1"/>
</dbReference>
<dbReference type="HOGENOM" id="CLU_016085_0_0_10"/>
<dbReference type="InterPro" id="IPR037066">
    <property type="entry name" value="Plug_dom_sf"/>
</dbReference>
<evidence type="ECO:0000256" key="2">
    <source>
        <dbReference type="ARBA" id="ARBA00022448"/>
    </source>
</evidence>
<dbReference type="PROSITE" id="PS52016">
    <property type="entry name" value="TONB_DEPENDENT_REC_3"/>
    <property type="match status" value="1"/>
</dbReference>
<proteinExistence type="inferred from homology"/>
<evidence type="ECO:0000256" key="3">
    <source>
        <dbReference type="ARBA" id="ARBA00022452"/>
    </source>
</evidence>
<evidence type="ECO:0000256" key="7">
    <source>
        <dbReference type="PROSITE-ProRule" id="PRU01360"/>
    </source>
</evidence>
<dbReference type="OrthoDB" id="99480at2"/>
<comment type="subcellular location">
    <subcellularLocation>
        <location evidence="1 7">Cell outer membrane</location>
        <topology evidence="1 7">Multi-pass membrane protein</topology>
    </subcellularLocation>
</comment>
<dbReference type="STRING" id="376686.Fjoh_4827"/>
<dbReference type="InterPro" id="IPR036942">
    <property type="entry name" value="Beta-barrel_TonB_sf"/>
</dbReference>
<gene>
    <name evidence="9" type="ordered locus">Fjoh_4827</name>
</gene>
<keyword evidence="9" id="KW-0675">Receptor</keyword>